<dbReference type="Pfam" id="PF00501">
    <property type="entry name" value="AMP-binding"/>
    <property type="match status" value="1"/>
</dbReference>
<dbReference type="InterPro" id="IPR050237">
    <property type="entry name" value="ATP-dep_AMP-bd_enzyme"/>
</dbReference>
<feature type="domain" description="AMP-binding enzyme C-terminal" evidence="3">
    <location>
        <begin position="482"/>
        <end position="557"/>
    </location>
</feature>
<dbReference type="SUPFAM" id="SSF56801">
    <property type="entry name" value="Acetyl-CoA synthetase-like"/>
    <property type="match status" value="1"/>
</dbReference>
<dbReference type="OrthoDB" id="9803968at2"/>
<dbReference type="InterPro" id="IPR020845">
    <property type="entry name" value="AMP-binding_CS"/>
</dbReference>
<dbReference type="Proteomes" id="UP000275356">
    <property type="component" value="Unassembled WGS sequence"/>
</dbReference>
<evidence type="ECO:0000259" key="3">
    <source>
        <dbReference type="Pfam" id="PF13193"/>
    </source>
</evidence>
<organism evidence="4 5">
    <name type="scientific">Salana multivorans</name>
    <dbReference type="NCBI Taxonomy" id="120377"/>
    <lineage>
        <taxon>Bacteria</taxon>
        <taxon>Bacillati</taxon>
        <taxon>Actinomycetota</taxon>
        <taxon>Actinomycetes</taxon>
        <taxon>Micrococcales</taxon>
        <taxon>Beutenbergiaceae</taxon>
        <taxon>Salana</taxon>
    </lineage>
</organism>
<dbReference type="PANTHER" id="PTHR43767">
    <property type="entry name" value="LONG-CHAIN-FATTY-ACID--COA LIGASE"/>
    <property type="match status" value="1"/>
</dbReference>
<keyword evidence="5" id="KW-1185">Reference proteome</keyword>
<reference evidence="4 5" key="1">
    <citation type="submission" date="2018-11" db="EMBL/GenBank/DDBJ databases">
        <title>Sequencing the genomes of 1000 actinobacteria strains.</title>
        <authorList>
            <person name="Klenk H.-P."/>
        </authorList>
    </citation>
    <scope>NUCLEOTIDE SEQUENCE [LARGE SCALE GENOMIC DNA]</scope>
    <source>
        <strain evidence="4 5">DSM 13521</strain>
    </source>
</reference>
<feature type="compositionally biased region" description="Low complexity" evidence="1">
    <location>
        <begin position="588"/>
        <end position="599"/>
    </location>
</feature>
<dbReference type="Gene3D" id="3.40.50.12780">
    <property type="entry name" value="N-terminal domain of ligase-like"/>
    <property type="match status" value="1"/>
</dbReference>
<comment type="caution">
    <text evidence="4">The sequence shown here is derived from an EMBL/GenBank/DDBJ whole genome shotgun (WGS) entry which is preliminary data.</text>
</comment>
<dbReference type="AlphaFoldDB" id="A0A3N2DB98"/>
<dbReference type="InterPro" id="IPR045851">
    <property type="entry name" value="AMP-bd_C_sf"/>
</dbReference>
<dbReference type="EMBL" id="RKHQ01000001">
    <property type="protein sequence ID" value="ROR97079.1"/>
    <property type="molecule type" value="Genomic_DNA"/>
</dbReference>
<evidence type="ECO:0000259" key="2">
    <source>
        <dbReference type="Pfam" id="PF00501"/>
    </source>
</evidence>
<feature type="region of interest" description="Disordered" evidence="1">
    <location>
        <begin position="573"/>
        <end position="599"/>
    </location>
</feature>
<sequence>MRFPPSDGVLPASPNESDAQPVEAWAPREVIVPAESVPEQLHASARTWPRRVAVDFLRRTTTYRDLERRVLRAAQGLLDLGVRAGDRVAIVMPNCTSHVVAFYAALRVGAVVVEHNPTYPASQLAHQLADSGALVAIAWEPSVPAALAAREGSALRTVVAVDLTADLPRSSRLMLSLPLRAARRARATMRGPVPRAAVRWESVLEAPELPESHPFPGADDVAILQYTGGTTGTPKGAVLTHRNLLANAVQCEEWTRMGRGEQTMVGALPFFHAFGLQTLLVLGIRTASTLVPFPRFDPEAIVASQRRRPATFFPAVPPMLERTVRVAAAKGVDLTSFSFAFSGAMPLPAQTAREWESATGGYAIEGYGMTETGPVALGNPVSPARRPGSLGLPFPSTQIRVVDPETLDDVSDGTRGELLVRGPQVFRGYWNRPEESAAQLLEDGWLRTGDIVVRDETGFVTLVDRIKEMIVTGGFKVYPSQVEDHLREMPGVADVAVVGMPAGDIGEKVVAAVVLDGTVPEISLADLRAWAAQHLTGYALPKELHVVSELPRSLIGKVLRRSVKEGLLAGTADDAGRADADGAGGAGDPARATTDATAS</sequence>
<feature type="region of interest" description="Disordered" evidence="1">
    <location>
        <begin position="1"/>
        <end position="21"/>
    </location>
</feature>
<name>A0A3N2DB98_9MICO</name>
<dbReference type="RefSeq" id="WP_123739176.1">
    <property type="nucleotide sequence ID" value="NZ_RKHQ01000001.1"/>
</dbReference>
<dbReference type="PROSITE" id="PS00455">
    <property type="entry name" value="AMP_BINDING"/>
    <property type="match status" value="1"/>
</dbReference>
<dbReference type="Pfam" id="PF13193">
    <property type="entry name" value="AMP-binding_C"/>
    <property type="match status" value="1"/>
</dbReference>
<dbReference type="InterPro" id="IPR025110">
    <property type="entry name" value="AMP-bd_C"/>
</dbReference>
<evidence type="ECO:0000256" key="1">
    <source>
        <dbReference type="SAM" id="MobiDB-lite"/>
    </source>
</evidence>
<dbReference type="InterPro" id="IPR000873">
    <property type="entry name" value="AMP-dep_synth/lig_dom"/>
</dbReference>
<protein>
    <submittedName>
        <fullName evidence="4">Long-chain acyl-CoA synthetase</fullName>
    </submittedName>
</protein>
<dbReference type="GO" id="GO:0016877">
    <property type="term" value="F:ligase activity, forming carbon-sulfur bonds"/>
    <property type="evidence" value="ECO:0007669"/>
    <property type="project" value="UniProtKB-ARBA"/>
</dbReference>
<evidence type="ECO:0000313" key="5">
    <source>
        <dbReference type="Proteomes" id="UP000275356"/>
    </source>
</evidence>
<accession>A0A3N2DB98</accession>
<proteinExistence type="predicted"/>
<evidence type="ECO:0000313" key="4">
    <source>
        <dbReference type="EMBL" id="ROR97079.1"/>
    </source>
</evidence>
<dbReference type="PANTHER" id="PTHR43767:SF12">
    <property type="entry name" value="AMP-DEPENDENT SYNTHETASE AND LIGASE"/>
    <property type="match status" value="1"/>
</dbReference>
<dbReference type="InterPro" id="IPR042099">
    <property type="entry name" value="ANL_N_sf"/>
</dbReference>
<gene>
    <name evidence="4" type="ORF">EDD28_1672</name>
</gene>
<dbReference type="Gene3D" id="3.30.300.30">
    <property type="match status" value="1"/>
</dbReference>
<feature type="domain" description="AMP-dependent synthetase/ligase" evidence="2">
    <location>
        <begin position="42"/>
        <end position="430"/>
    </location>
</feature>